<reference evidence="2 3" key="1">
    <citation type="journal article" date="2017" name="Genome Biol. Evol.">
        <title>Phytophthora megakarya and P. palmivora, closely related causal agents of cacao black pod rot, underwent increases in genome sizes and gene numbers by different mechanisms.</title>
        <authorList>
            <person name="Ali S.S."/>
            <person name="Shao J."/>
            <person name="Lary D.J."/>
            <person name="Kronmiller B."/>
            <person name="Shen D."/>
            <person name="Strem M.D."/>
            <person name="Amoako-Attah I."/>
            <person name="Akrofi A.Y."/>
            <person name="Begoude B.A."/>
            <person name="Ten Hoopen G.M."/>
            <person name="Coulibaly K."/>
            <person name="Kebe B.I."/>
            <person name="Melnick R.L."/>
            <person name="Guiltinan M.J."/>
            <person name="Tyler B.M."/>
            <person name="Meinhardt L.W."/>
            <person name="Bailey B.A."/>
        </authorList>
    </citation>
    <scope>NUCLEOTIDE SEQUENCE [LARGE SCALE GENOMIC DNA]</scope>
    <source>
        <strain evidence="3">sbr112.9</strain>
    </source>
</reference>
<evidence type="ECO:0000313" key="3">
    <source>
        <dbReference type="Proteomes" id="UP000237271"/>
    </source>
</evidence>
<dbReference type="AlphaFoldDB" id="A0A2P4XJ79"/>
<evidence type="ECO:0000313" key="2">
    <source>
        <dbReference type="EMBL" id="POM65622.1"/>
    </source>
</evidence>
<evidence type="ECO:0000256" key="1">
    <source>
        <dbReference type="SAM" id="MobiDB-lite"/>
    </source>
</evidence>
<name>A0A2P4XJ79_9STRA</name>
<keyword evidence="3" id="KW-1185">Reference proteome</keyword>
<comment type="caution">
    <text evidence="2">The sequence shown here is derived from an EMBL/GenBank/DDBJ whole genome shotgun (WGS) entry which is preliminary data.</text>
</comment>
<sequence>MEKMIMKNVAASRISTKNRAQQIVEALKKKRQQQEDAPDEAERAAKRKKTSPPHDNVTKSNATSGESCAGQRCESIASIESCTTTQELGGRQPS</sequence>
<dbReference type="OrthoDB" id="10662568at2759"/>
<gene>
    <name evidence="2" type="ORF">PHPALM_18635</name>
</gene>
<organism evidence="2 3">
    <name type="scientific">Phytophthora palmivora</name>
    <dbReference type="NCBI Taxonomy" id="4796"/>
    <lineage>
        <taxon>Eukaryota</taxon>
        <taxon>Sar</taxon>
        <taxon>Stramenopiles</taxon>
        <taxon>Oomycota</taxon>
        <taxon>Peronosporomycetes</taxon>
        <taxon>Peronosporales</taxon>
        <taxon>Peronosporaceae</taxon>
        <taxon>Phytophthora</taxon>
    </lineage>
</organism>
<protein>
    <submittedName>
        <fullName evidence="2">Uncharacterized protein</fullName>
    </submittedName>
</protein>
<feature type="region of interest" description="Disordered" evidence="1">
    <location>
        <begin position="26"/>
        <end position="70"/>
    </location>
</feature>
<dbReference type="EMBL" id="NCKW01010035">
    <property type="protein sequence ID" value="POM65622.1"/>
    <property type="molecule type" value="Genomic_DNA"/>
</dbReference>
<accession>A0A2P4XJ79</accession>
<dbReference type="Proteomes" id="UP000237271">
    <property type="component" value="Unassembled WGS sequence"/>
</dbReference>
<proteinExistence type="predicted"/>